<evidence type="ECO:0000256" key="2">
    <source>
        <dbReference type="ARBA" id="ARBA00022630"/>
    </source>
</evidence>
<keyword evidence="6" id="KW-0503">Monooxygenase</keyword>
<name>A0ABU4C3B8_RHOGO</name>
<dbReference type="PIRSF" id="PIRSF016578">
    <property type="entry name" value="HsaA"/>
    <property type="match status" value="1"/>
</dbReference>
<comment type="catalytic activity">
    <reaction evidence="12">
        <text>dibenzothiophene 5-oxide + FMNH2 + O2 = dibenzothiophene 5,5-dioxide + FMN + H2O + H(+)</text>
        <dbReference type="Rhea" id="RHEA:49080"/>
        <dbReference type="ChEBI" id="CHEBI:15377"/>
        <dbReference type="ChEBI" id="CHEBI:15378"/>
        <dbReference type="ChEBI" id="CHEBI:15379"/>
        <dbReference type="ChEBI" id="CHEBI:23683"/>
        <dbReference type="ChEBI" id="CHEBI:57618"/>
        <dbReference type="ChEBI" id="CHEBI:58210"/>
        <dbReference type="ChEBI" id="CHEBI:90356"/>
    </reaction>
</comment>
<dbReference type="EC" id="1.14.14.21" evidence="9"/>
<dbReference type="RefSeq" id="WP_317545442.1">
    <property type="nucleotide sequence ID" value="NZ_JAWLKB010000028.1"/>
</dbReference>
<protein>
    <recommendedName>
        <fullName evidence="10">Dibenzothiophene monooxygenase</fullName>
        <ecNumber evidence="9">1.14.14.21</ecNumber>
    </recommendedName>
</protein>
<evidence type="ECO:0000256" key="10">
    <source>
        <dbReference type="ARBA" id="ARBA00034345"/>
    </source>
</evidence>
<dbReference type="Gene3D" id="2.40.110.10">
    <property type="entry name" value="Butyryl-CoA Dehydrogenase, subunit A, domain 2"/>
    <property type="match status" value="1"/>
</dbReference>
<reference evidence="16 17" key="1">
    <citation type="submission" date="2023-10" db="EMBL/GenBank/DDBJ databases">
        <title>Development of a sustainable strategy for remediation of hydrocarbon-contaminated territories based on the waste exchange concept.</title>
        <authorList>
            <person name="Krivoruchko A."/>
        </authorList>
    </citation>
    <scope>NUCLEOTIDE SEQUENCE [LARGE SCALE GENOMIC DNA]</scope>
    <source>
        <strain evidence="16 17">IEGM 1203</strain>
    </source>
</reference>
<dbReference type="Gene3D" id="1.10.540.10">
    <property type="entry name" value="Acyl-CoA dehydrogenase/oxidase, N-terminal domain"/>
    <property type="match status" value="1"/>
</dbReference>
<dbReference type="InterPro" id="IPR006091">
    <property type="entry name" value="Acyl-CoA_Oxase/DH_mid-dom"/>
</dbReference>
<comment type="caution">
    <text evidence="16">The sequence shown here is derived from an EMBL/GenBank/DDBJ whole genome shotgun (WGS) entry which is preliminary data.</text>
</comment>
<keyword evidence="4" id="KW-0547">Nucleotide-binding</keyword>
<evidence type="ECO:0000256" key="3">
    <source>
        <dbReference type="ARBA" id="ARBA00022643"/>
    </source>
</evidence>
<evidence type="ECO:0000256" key="6">
    <source>
        <dbReference type="ARBA" id="ARBA00023033"/>
    </source>
</evidence>
<dbReference type="InterPro" id="IPR036250">
    <property type="entry name" value="AcylCo_DH-like_C"/>
</dbReference>
<evidence type="ECO:0000313" key="16">
    <source>
        <dbReference type="EMBL" id="MDV6270995.1"/>
    </source>
</evidence>
<dbReference type="InterPro" id="IPR009100">
    <property type="entry name" value="AcylCoA_DH/oxidase_NM_dom_sf"/>
</dbReference>
<comment type="pathway">
    <text evidence="7">Sulfur metabolism; dibenzothiophene degradation.</text>
</comment>
<evidence type="ECO:0000256" key="12">
    <source>
        <dbReference type="ARBA" id="ARBA00048445"/>
    </source>
</evidence>
<dbReference type="InterPro" id="IPR046373">
    <property type="entry name" value="Acyl-CoA_Oxase/DH_mid-dom_sf"/>
</dbReference>
<evidence type="ECO:0000259" key="15">
    <source>
        <dbReference type="Pfam" id="PF08028"/>
    </source>
</evidence>
<keyword evidence="2" id="KW-0285">Flavoprotein</keyword>
<evidence type="ECO:0000256" key="13">
    <source>
        <dbReference type="ARBA" id="ARBA00049456"/>
    </source>
</evidence>
<sequence length="398" mass="43801">MHTTASQADLDLAVSEFRSAFSEIAKGAAAREYHREHLFEEVKTLSELGFGRLRVPKEFGGFDVSLPVLFELIAELGEADSNLPQIFRGHFTAVEVLRHTLPSDAATRWFTEISAGAIFGNAQTEPATPGAGYQLSTRLKHEGDNYTLSGRKCYSTGSLYSDYIRVAAMDDDDKHTFAVVRSRTDNVEHLDDWDGFGQRLTASGTTIFTDTPVEEHGIYNVNEIAAAFHAPFVQLIHLANLTGIARNVLSDSIGLVRGRHRTSLHGLADRPADDALVLGTVGRISTYTRTVNALLTSIVDILHHADQRFERGERDVEIYTESYVAVSEGQIAMIESVLASATLLFDAGGSTALRSGTNYDRHWRNARTLASHNPVTYKPHVIGDYRVNGKSPVNFYAT</sequence>
<comment type="subcellular location">
    <subcellularLocation>
        <location evidence="1">Cytoplasm</location>
    </subcellularLocation>
</comment>
<evidence type="ECO:0000313" key="17">
    <source>
        <dbReference type="Proteomes" id="UP001185927"/>
    </source>
</evidence>
<comment type="catalytic activity">
    <reaction evidence="13">
        <text>dibenzothiophene + 2 FMNH2 + 2 O2 = dibenzothiophene 5,5-dioxide + 2 FMN + 2 H2O + 2 H(+)</text>
        <dbReference type="Rhea" id="RHEA:49072"/>
        <dbReference type="ChEBI" id="CHEBI:15377"/>
        <dbReference type="ChEBI" id="CHEBI:15378"/>
        <dbReference type="ChEBI" id="CHEBI:15379"/>
        <dbReference type="ChEBI" id="CHEBI:23681"/>
        <dbReference type="ChEBI" id="CHEBI:57618"/>
        <dbReference type="ChEBI" id="CHEBI:58210"/>
        <dbReference type="ChEBI" id="CHEBI:90356"/>
        <dbReference type="EC" id="1.14.14.21"/>
    </reaction>
</comment>
<feature type="domain" description="Acyl-CoA oxidase/dehydrogenase middle" evidence="14">
    <location>
        <begin position="123"/>
        <end position="210"/>
    </location>
</feature>
<keyword evidence="17" id="KW-1185">Reference proteome</keyword>
<dbReference type="InterPro" id="IPR037069">
    <property type="entry name" value="AcylCoA_DH/ox_N_sf"/>
</dbReference>
<dbReference type="InterPro" id="IPR013107">
    <property type="entry name" value="Acyl-CoA_DH_C"/>
</dbReference>
<comment type="catalytic activity">
    <reaction evidence="11">
        <text>dibenzothiophene + FMNH2 + O2 = dibenzothiophene 5-oxide + FMN + H2O + H(+)</text>
        <dbReference type="Rhea" id="RHEA:49076"/>
        <dbReference type="ChEBI" id="CHEBI:15377"/>
        <dbReference type="ChEBI" id="CHEBI:15378"/>
        <dbReference type="ChEBI" id="CHEBI:15379"/>
        <dbReference type="ChEBI" id="CHEBI:23681"/>
        <dbReference type="ChEBI" id="CHEBI:23683"/>
        <dbReference type="ChEBI" id="CHEBI:57618"/>
        <dbReference type="ChEBI" id="CHEBI:58210"/>
    </reaction>
</comment>
<dbReference type="SUPFAM" id="SSF47203">
    <property type="entry name" value="Acyl-CoA dehydrogenase C-terminal domain-like"/>
    <property type="match status" value="1"/>
</dbReference>
<dbReference type="Pfam" id="PF02770">
    <property type="entry name" value="Acyl-CoA_dh_M"/>
    <property type="match status" value="1"/>
</dbReference>
<evidence type="ECO:0000256" key="4">
    <source>
        <dbReference type="ARBA" id="ARBA00022741"/>
    </source>
</evidence>
<evidence type="ECO:0000256" key="9">
    <source>
        <dbReference type="ARBA" id="ARBA00034328"/>
    </source>
</evidence>
<keyword evidence="3" id="KW-0288">FMN</keyword>
<gene>
    <name evidence="16" type="ORF">R3Q16_30675</name>
</gene>
<evidence type="ECO:0000259" key="14">
    <source>
        <dbReference type="Pfam" id="PF02770"/>
    </source>
</evidence>
<dbReference type="SUPFAM" id="SSF56645">
    <property type="entry name" value="Acyl-CoA dehydrogenase NM domain-like"/>
    <property type="match status" value="1"/>
</dbReference>
<dbReference type="Gene3D" id="1.20.140.10">
    <property type="entry name" value="Butyryl-CoA Dehydrogenase, subunit A, domain 3"/>
    <property type="match status" value="1"/>
</dbReference>
<organism evidence="16 17">
    <name type="scientific">Rhodococcus globerulus</name>
    <dbReference type="NCBI Taxonomy" id="33008"/>
    <lineage>
        <taxon>Bacteria</taxon>
        <taxon>Bacillati</taxon>
        <taxon>Actinomycetota</taxon>
        <taxon>Actinomycetes</taxon>
        <taxon>Mycobacteriales</taxon>
        <taxon>Nocardiaceae</taxon>
        <taxon>Rhodococcus</taxon>
    </lineage>
</organism>
<evidence type="ECO:0000256" key="1">
    <source>
        <dbReference type="ARBA" id="ARBA00004496"/>
    </source>
</evidence>
<keyword evidence="5" id="KW-0560">Oxidoreductase</keyword>
<accession>A0ABU4C3B8</accession>
<dbReference type="Pfam" id="PF08028">
    <property type="entry name" value="Acyl-CoA_dh_2"/>
    <property type="match status" value="1"/>
</dbReference>
<evidence type="ECO:0000256" key="11">
    <source>
        <dbReference type="ARBA" id="ARBA00047859"/>
    </source>
</evidence>
<evidence type="ECO:0000256" key="5">
    <source>
        <dbReference type="ARBA" id="ARBA00023002"/>
    </source>
</evidence>
<dbReference type="Proteomes" id="UP001185927">
    <property type="component" value="Unassembled WGS sequence"/>
</dbReference>
<evidence type="ECO:0000256" key="8">
    <source>
        <dbReference type="ARBA" id="ARBA00034317"/>
    </source>
</evidence>
<evidence type="ECO:0000256" key="7">
    <source>
        <dbReference type="ARBA" id="ARBA00034307"/>
    </source>
</evidence>
<dbReference type="PANTHER" id="PTHR43884">
    <property type="entry name" value="ACYL-COA DEHYDROGENASE"/>
    <property type="match status" value="1"/>
</dbReference>
<dbReference type="PANTHER" id="PTHR43884:SF12">
    <property type="entry name" value="ISOVALERYL-COA DEHYDROGENASE, MITOCHONDRIAL-RELATED"/>
    <property type="match status" value="1"/>
</dbReference>
<dbReference type="EMBL" id="JAWLKB010000028">
    <property type="protein sequence ID" value="MDV6270995.1"/>
    <property type="molecule type" value="Genomic_DNA"/>
</dbReference>
<feature type="domain" description="Acyl-CoA dehydrogenase C-terminal" evidence="15">
    <location>
        <begin position="237"/>
        <end position="373"/>
    </location>
</feature>
<comment type="similarity">
    <text evidence="8">Belongs to the DszC flavin monooxygenase family.</text>
</comment>
<proteinExistence type="inferred from homology"/>